<dbReference type="Proteomes" id="UP001243375">
    <property type="component" value="Unassembled WGS sequence"/>
</dbReference>
<name>A0ACC2X451_9TREE</name>
<evidence type="ECO:0000313" key="1">
    <source>
        <dbReference type="EMBL" id="KAJ9118109.1"/>
    </source>
</evidence>
<accession>A0ACC2X451</accession>
<evidence type="ECO:0000313" key="2">
    <source>
        <dbReference type="Proteomes" id="UP001243375"/>
    </source>
</evidence>
<sequence>MVSLPLATGLNSPERVPSGNLESMESADPTAFMNPLYSSTDTSYGMATGNQPEYAYLNGEQHQAMSSNDYEPNQGLKNGVNSGYGYMMDPSAYRQDPAQMYGYRGAPGNGGAARGGANGYTRNRGGRDGGYRNSNNGWNQQYRQHNMQFPNQAFPNQVFQGQSIQAQHYHNFSPATQETGLVGDSTTMEADMNASLPLAQHQNGQDSGYASSTPSYNAGELSAGGLHSAPGYQSMYGMNGMITPTPSVPTPATGASALPHGQPPQPMPIGIYPYSHLGYGGKIPGVNGNPGRLPGTLPNGSMDPAQMTGNYGPAAAAAAAAAAGNTTGRTVYVGNLPADASVDELMNLVRFGPVESVRLLPEKSCVFISFLDGATAAAFHADATVKKLTLHGQELKIGWGHASVVPSQVVHAIAMSKATRNVYLGGLEESVTESQLRDDLSRFGPIDQVKIVRDKSIGFVHFLSITVAMKVVNTLPQEPTWQGKRIGYGKDRCAYVPRAQQAAVQAAQQQAAAALSHTLGLPGAPFQAFNPLSPAALYSADFSNPVYAQSGMLNAIVNSANAAGPSSGPINRAEFGNVMGDHARPPMNGGQSPNRCLYLGNLPEDATTSDICDAIRGGLLLSVKYTPEKHYAFVTFADPMQATHFYHQATSYGLMVKNKKVKVSWGRGNNFVHPSVLNAVVGAGATRIVYIGGIDDFDVYNEERLREDFATFGEIEQVNYLKEKKAAFVNFCDVRHASKALEGMKSKPEYTDMRLAYGKDRCANHPRPGHFGFNPRVPKDEKHRTNDSTSSPTPQQDVPAESTTDAEPVSKTSSITLASDQEPLAGDSSVQGIEKDLEQLSVGQSSGPDAVGTASNDVVADHSKTKTSSLEQPTGKA</sequence>
<proteinExistence type="predicted"/>
<comment type="caution">
    <text evidence="1">The sequence shown here is derived from an EMBL/GenBank/DDBJ whole genome shotgun (WGS) entry which is preliminary data.</text>
</comment>
<dbReference type="EMBL" id="JASBWU010000011">
    <property type="protein sequence ID" value="KAJ9118109.1"/>
    <property type="molecule type" value="Genomic_DNA"/>
</dbReference>
<reference evidence="1" key="1">
    <citation type="submission" date="2023-04" db="EMBL/GenBank/DDBJ databases">
        <title>Draft Genome sequencing of Naganishia species isolated from polar environments using Oxford Nanopore Technology.</title>
        <authorList>
            <person name="Leo P."/>
            <person name="Venkateswaran K."/>
        </authorList>
    </citation>
    <scope>NUCLEOTIDE SEQUENCE</scope>
    <source>
        <strain evidence="1">MNA-CCFEE 5425</strain>
    </source>
</reference>
<keyword evidence="2" id="KW-1185">Reference proteome</keyword>
<gene>
    <name evidence="1" type="ORF">QFC22_004008</name>
</gene>
<organism evidence="1 2">
    <name type="scientific">Naganishia vaughanmartiniae</name>
    <dbReference type="NCBI Taxonomy" id="1424756"/>
    <lineage>
        <taxon>Eukaryota</taxon>
        <taxon>Fungi</taxon>
        <taxon>Dikarya</taxon>
        <taxon>Basidiomycota</taxon>
        <taxon>Agaricomycotina</taxon>
        <taxon>Tremellomycetes</taxon>
        <taxon>Filobasidiales</taxon>
        <taxon>Filobasidiaceae</taxon>
        <taxon>Naganishia</taxon>
    </lineage>
</organism>
<protein>
    <submittedName>
        <fullName evidence="1">Uncharacterized protein</fullName>
    </submittedName>
</protein>